<dbReference type="GO" id="GO:0005829">
    <property type="term" value="C:cytosol"/>
    <property type="evidence" value="ECO:0007669"/>
    <property type="project" value="TreeGrafter"/>
</dbReference>
<protein>
    <submittedName>
        <fullName evidence="2">DNA polymerase IV</fullName>
        <ecNumber evidence="2">2.7.7.7</ecNumber>
    </submittedName>
</protein>
<dbReference type="Pfam" id="PF00817">
    <property type="entry name" value="IMS"/>
    <property type="match status" value="1"/>
</dbReference>
<proteinExistence type="inferred from homology"/>
<reference evidence="2" key="3">
    <citation type="submission" date="2022-06" db="EMBL/GenBank/DDBJ databases">
        <title>Resources to Facilitate Use of the Altered Schaedler Flora (ASF) Mouse Model to Study Microbiome Function.</title>
        <authorList>
            <person name="Proctor A."/>
            <person name="Parvinroo S."/>
            <person name="Richie T."/>
            <person name="Jia X."/>
            <person name="Lee S.T.M."/>
            <person name="Karp P.D."/>
            <person name="Paley S."/>
            <person name="Kostic A.D."/>
            <person name="Pierre J.F."/>
            <person name="Wannemuehler M.J."/>
            <person name="Phillips G.J."/>
        </authorList>
    </citation>
    <scope>NUCLEOTIDE SEQUENCE</scope>
    <source>
        <strain evidence="2">ASF457</strain>
    </source>
</reference>
<gene>
    <name evidence="2" type="primary">dinB_2</name>
    <name evidence="2" type="ORF">N508_000758</name>
</gene>
<name>V2RNA3_9BACT</name>
<dbReference type="OrthoDB" id="9808813at2"/>
<dbReference type="PROSITE" id="PS50173">
    <property type="entry name" value="UMUC"/>
    <property type="match status" value="1"/>
</dbReference>
<dbReference type="GO" id="GO:0003887">
    <property type="term" value="F:DNA-directed DNA polymerase activity"/>
    <property type="evidence" value="ECO:0007669"/>
    <property type="project" value="UniProtKB-EC"/>
</dbReference>
<dbReference type="SUPFAM" id="SSF56672">
    <property type="entry name" value="DNA/RNA polymerases"/>
    <property type="match status" value="1"/>
</dbReference>
<dbReference type="GO" id="GO:0006281">
    <property type="term" value="P:DNA repair"/>
    <property type="evidence" value="ECO:0007669"/>
    <property type="project" value="InterPro"/>
</dbReference>
<dbReference type="PANTHER" id="PTHR11076">
    <property type="entry name" value="DNA REPAIR POLYMERASE UMUC / TRANSFERASE FAMILY MEMBER"/>
    <property type="match status" value="1"/>
</dbReference>
<keyword evidence="3" id="KW-1185">Reference proteome</keyword>
<dbReference type="Gene3D" id="3.30.1490.100">
    <property type="entry name" value="DNA polymerase, Y-family, little finger domain"/>
    <property type="match status" value="1"/>
</dbReference>
<dbReference type="GO" id="GO:0009432">
    <property type="term" value="P:SOS response"/>
    <property type="evidence" value="ECO:0007669"/>
    <property type="project" value="TreeGrafter"/>
</dbReference>
<dbReference type="eggNOG" id="COG0389">
    <property type="taxonomic scope" value="Bacteria"/>
</dbReference>
<reference evidence="2" key="2">
    <citation type="submission" date="2022-05" db="EMBL/GenBank/DDBJ databases">
        <authorList>
            <person name="Proctor A.L."/>
            <person name="Phillips G.J."/>
            <person name="Wannemuehler M.J."/>
        </authorList>
    </citation>
    <scope>NUCLEOTIDE SEQUENCE</scope>
    <source>
        <strain evidence="2">ASF457</strain>
    </source>
</reference>
<dbReference type="InterPro" id="IPR036775">
    <property type="entry name" value="DNA_pol_Y-fam_lit_finger_sf"/>
</dbReference>
<dbReference type="InterPro" id="IPR001126">
    <property type="entry name" value="UmuC"/>
</dbReference>
<evidence type="ECO:0000256" key="1">
    <source>
        <dbReference type="ARBA" id="ARBA00010945"/>
    </source>
</evidence>
<comment type="similarity">
    <text evidence="1">Belongs to the DNA polymerase type-Y family.</text>
</comment>
<keyword evidence="2" id="KW-0548">Nucleotidyltransferase</keyword>
<dbReference type="Proteomes" id="UP000017429">
    <property type="component" value="Chromosome"/>
</dbReference>
<reference evidence="2" key="1">
    <citation type="journal article" date="2014" name="Genome Announc.">
        <title>Draft genome sequences of the altered schaedler flora, a defined bacterial community from gnotobiotic mice.</title>
        <authorList>
            <person name="Wannemuehler M.J."/>
            <person name="Overstreet A.M."/>
            <person name="Ward D.V."/>
            <person name="Phillips G.J."/>
        </authorList>
    </citation>
    <scope>NUCLEOTIDE SEQUENCE</scope>
    <source>
        <strain evidence="2">ASF457</strain>
    </source>
</reference>
<evidence type="ECO:0000313" key="3">
    <source>
        <dbReference type="Proteomes" id="UP000017429"/>
    </source>
</evidence>
<dbReference type="EMBL" id="CP097562">
    <property type="protein sequence ID" value="USF23691.1"/>
    <property type="molecule type" value="Genomic_DNA"/>
</dbReference>
<dbReference type="AlphaFoldDB" id="V2RNA3"/>
<dbReference type="InterPro" id="IPR043502">
    <property type="entry name" value="DNA/RNA_pol_sf"/>
</dbReference>
<organism evidence="2 3">
    <name type="scientific">Mucispirillum schaedleri ASF457</name>
    <dbReference type="NCBI Taxonomy" id="1379858"/>
    <lineage>
        <taxon>Bacteria</taxon>
        <taxon>Pseudomonadati</taxon>
        <taxon>Deferribacterota</taxon>
        <taxon>Deferribacteres</taxon>
        <taxon>Deferribacterales</taxon>
        <taxon>Mucispirillaceae</taxon>
        <taxon>Mucispirillum</taxon>
    </lineage>
</organism>
<dbReference type="Gene3D" id="3.30.70.270">
    <property type="match status" value="1"/>
</dbReference>
<dbReference type="KEGG" id="msch:N508_000758"/>
<dbReference type="InterPro" id="IPR017961">
    <property type="entry name" value="DNA_pol_Y-fam_little_finger"/>
</dbReference>
<dbReference type="PANTHER" id="PTHR11076:SF35">
    <property type="entry name" value="DNA REPAIR PROTEIN HOMOLOG YOBH"/>
    <property type="match status" value="1"/>
</dbReference>
<dbReference type="Gene3D" id="1.10.150.20">
    <property type="entry name" value="5' to 3' exonuclease, C-terminal subdomain"/>
    <property type="match status" value="1"/>
</dbReference>
<dbReference type="EC" id="2.7.7.7" evidence="2"/>
<accession>V2RNA3</accession>
<dbReference type="Pfam" id="PF11799">
    <property type="entry name" value="IMS_C"/>
    <property type="match status" value="1"/>
</dbReference>
<evidence type="ECO:0000313" key="2">
    <source>
        <dbReference type="EMBL" id="USF23691.1"/>
    </source>
</evidence>
<dbReference type="InterPro" id="IPR043128">
    <property type="entry name" value="Rev_trsase/Diguanyl_cyclase"/>
</dbReference>
<keyword evidence="2" id="KW-0808">Transferase</keyword>
<dbReference type="InterPro" id="IPR050116">
    <property type="entry name" value="DNA_polymerase-Y"/>
</dbReference>
<dbReference type="GO" id="GO:0042276">
    <property type="term" value="P:error-prone translesion synthesis"/>
    <property type="evidence" value="ECO:0007669"/>
    <property type="project" value="TreeGrafter"/>
</dbReference>
<sequence>MSERVYLCIDLKSFYASVECVDLGLNPITTNLVVADKSRSEKTICLAVTPALKYFGITGRPRLFEVIQKVKNINQERLIHLPFRQFTGKSYNITELQHNPSLALAFIAAPPRMAHYIKYSTLVYEIYLKYIAPEDIHVYSIDEVFIDITSYLKVYNITPYNLAKMMIQDIYKKTGITAVAGIGTNLYLAKIALDIMAKITLPDEDGVRIAYLDEILYRYKLWTHKPITDFWRIGKGYAEKLEKYGIFTMGDIAKCSISHHDFYNEELLYKLFGINAELLIDHAWGYEPCTMAHIKAYKSESKSIGSAQVLHSPYTSEKARTVAKEMADILSLDLVEKGLVTNQIILAVSYDVENLSRNDLPAYNGDLKIDRYGRIKPKSAHGTINLESYTSSTKDIVAAVSSLYDSIVDKNLWIRRISVIFNHVIPENTYQSENKPLTILDFLEEDKKADDKSRLKEKDIQKTLINIKKRFGKNSVIKCMNLFDGATAMDRNNQIGGHIA</sequence>
<dbReference type="GO" id="GO:0003684">
    <property type="term" value="F:damaged DNA binding"/>
    <property type="evidence" value="ECO:0007669"/>
    <property type="project" value="InterPro"/>
</dbReference>